<evidence type="ECO:0000313" key="2">
    <source>
        <dbReference type="Proteomes" id="UP001060215"/>
    </source>
</evidence>
<name>A0ACC0H3H1_9ERIC</name>
<accession>A0ACC0H3H1</accession>
<reference evidence="1 2" key="1">
    <citation type="journal article" date="2022" name="Plant J.">
        <title>Chromosome-level genome of Camellia lanceoleosa provides a valuable resource for understanding genome evolution and self-incompatibility.</title>
        <authorList>
            <person name="Gong W."/>
            <person name="Xiao S."/>
            <person name="Wang L."/>
            <person name="Liao Z."/>
            <person name="Chang Y."/>
            <person name="Mo W."/>
            <person name="Hu G."/>
            <person name="Li W."/>
            <person name="Zhao G."/>
            <person name="Zhu H."/>
            <person name="Hu X."/>
            <person name="Ji K."/>
            <person name="Xiang X."/>
            <person name="Song Q."/>
            <person name="Yuan D."/>
            <person name="Jin S."/>
            <person name="Zhang L."/>
        </authorList>
    </citation>
    <scope>NUCLEOTIDE SEQUENCE [LARGE SCALE GENOMIC DNA]</scope>
    <source>
        <strain evidence="1">SQ_2022a</strain>
    </source>
</reference>
<sequence>MEEAKGVGKAITVNFDEVLVNGSTLEIHLYWSGKGTTVIPDRGVHGPLISAISMTPNFDPHTGLFVGAIASIVVASCVVVMVILVVLRMKGCLGGKDLEDKGEIRLFVTI</sequence>
<evidence type="ECO:0000313" key="1">
    <source>
        <dbReference type="EMBL" id="KAI8007287.1"/>
    </source>
</evidence>
<organism evidence="1 2">
    <name type="scientific">Camellia lanceoleosa</name>
    <dbReference type="NCBI Taxonomy" id="1840588"/>
    <lineage>
        <taxon>Eukaryota</taxon>
        <taxon>Viridiplantae</taxon>
        <taxon>Streptophyta</taxon>
        <taxon>Embryophyta</taxon>
        <taxon>Tracheophyta</taxon>
        <taxon>Spermatophyta</taxon>
        <taxon>Magnoliopsida</taxon>
        <taxon>eudicotyledons</taxon>
        <taxon>Gunneridae</taxon>
        <taxon>Pentapetalae</taxon>
        <taxon>asterids</taxon>
        <taxon>Ericales</taxon>
        <taxon>Theaceae</taxon>
        <taxon>Camellia</taxon>
    </lineage>
</organism>
<keyword evidence="2" id="KW-1185">Reference proteome</keyword>
<gene>
    <name evidence="1" type="ORF">LOK49_LG07G01526</name>
</gene>
<dbReference type="EMBL" id="CM045764">
    <property type="protein sequence ID" value="KAI8007287.1"/>
    <property type="molecule type" value="Genomic_DNA"/>
</dbReference>
<proteinExistence type="predicted"/>
<protein>
    <submittedName>
        <fullName evidence="1">LRR receptor-like serine/threonine-protein kinase</fullName>
    </submittedName>
</protein>
<comment type="caution">
    <text evidence="1">The sequence shown here is derived from an EMBL/GenBank/DDBJ whole genome shotgun (WGS) entry which is preliminary data.</text>
</comment>
<dbReference type="Proteomes" id="UP001060215">
    <property type="component" value="Chromosome 7"/>
</dbReference>